<evidence type="ECO:0000313" key="2">
    <source>
        <dbReference type="Proteomes" id="UP000070483"/>
    </source>
</evidence>
<protein>
    <recommendedName>
        <fullName evidence="3">DUF1963 domain-containing protein</fullName>
    </recommendedName>
</protein>
<proteinExistence type="predicted"/>
<dbReference type="PANTHER" id="PTHR36436">
    <property type="entry name" value="SLL5081 PROTEIN"/>
    <property type="match status" value="1"/>
</dbReference>
<dbReference type="RefSeq" id="WP_060917714.1">
    <property type="nucleotide sequence ID" value="NZ_KQ960047.1"/>
</dbReference>
<dbReference type="InterPro" id="IPR015315">
    <property type="entry name" value="DUF1963"/>
</dbReference>
<gene>
    <name evidence="1" type="ORF">HMPREF3180_00876</name>
</gene>
<sequence length="284" mass="33860">MENELEIKIDDEFAKKVYDEIWDKYQKTIQTKAFTKITLTEDELEITDSKVMGLPYVPIGKKIPETSDGNEMFLVAQINCENLRGLKDFPKKGILQFFVANDSLMGLDLGQTVQNGFRVIYHEEIGKFYNTEKLKDIYNPQKFEEYGVTEDNQSYKMNFELQTEKERFEDFFEDIFDEICEEKSLDPAQELELYEKLQNLIDYSDDYHSQCDGFSYFTQEDPRKYEKKYQKYDTLLFQLDNEHDKTKGKWKVCIRDAGVINFFINREKLKNKDFSEILYNWDCS</sequence>
<organism evidence="1 2">
    <name type="scientific">Leptotrichia wadei</name>
    <dbReference type="NCBI Taxonomy" id="157687"/>
    <lineage>
        <taxon>Bacteria</taxon>
        <taxon>Fusobacteriati</taxon>
        <taxon>Fusobacteriota</taxon>
        <taxon>Fusobacteriia</taxon>
        <taxon>Fusobacteriales</taxon>
        <taxon>Leptotrichiaceae</taxon>
        <taxon>Leptotrichia</taxon>
    </lineage>
</organism>
<dbReference type="Pfam" id="PF09234">
    <property type="entry name" value="DUF1963"/>
    <property type="match status" value="1"/>
</dbReference>
<dbReference type="Proteomes" id="UP000070483">
    <property type="component" value="Unassembled WGS sequence"/>
</dbReference>
<dbReference type="PANTHER" id="PTHR36436:SF6">
    <property type="entry name" value="SLL5081 PROTEIN"/>
    <property type="match status" value="1"/>
</dbReference>
<reference evidence="2" key="1">
    <citation type="submission" date="2016-01" db="EMBL/GenBank/DDBJ databases">
        <authorList>
            <person name="Mitreva M."/>
            <person name="Pepin K.H."/>
            <person name="Mihindukulasuriya K.A."/>
            <person name="Fulton R."/>
            <person name="Fronick C."/>
            <person name="O'Laughlin M."/>
            <person name="Miner T."/>
            <person name="Herter B."/>
            <person name="Rosa B.A."/>
            <person name="Cordes M."/>
            <person name="Tomlinson C."/>
            <person name="Wollam A."/>
            <person name="Palsikar V.B."/>
            <person name="Mardis E.R."/>
            <person name="Wilson R.K."/>
        </authorList>
    </citation>
    <scope>NUCLEOTIDE SEQUENCE [LARGE SCALE GENOMIC DNA]</scope>
    <source>
        <strain evidence="2">KA00185</strain>
    </source>
</reference>
<dbReference type="OrthoDB" id="57088at2"/>
<evidence type="ECO:0000313" key="1">
    <source>
        <dbReference type="EMBL" id="KXB67903.1"/>
    </source>
</evidence>
<evidence type="ECO:0008006" key="3">
    <source>
        <dbReference type="Google" id="ProtNLM"/>
    </source>
</evidence>
<dbReference type="AlphaFoldDB" id="A0A134AJJ4"/>
<dbReference type="EMBL" id="LSDD01000057">
    <property type="protein sequence ID" value="KXB67903.1"/>
    <property type="molecule type" value="Genomic_DNA"/>
</dbReference>
<name>A0A134AJJ4_9FUSO</name>
<comment type="caution">
    <text evidence="1">The sequence shown here is derived from an EMBL/GenBank/DDBJ whole genome shotgun (WGS) entry which is preliminary data.</text>
</comment>
<accession>A0A134AJJ4</accession>
<dbReference type="SUPFAM" id="SSF103032">
    <property type="entry name" value="Hypothetical protein YwqG"/>
    <property type="match status" value="1"/>
</dbReference>
<dbReference type="InterPro" id="IPR035948">
    <property type="entry name" value="YwqG-like_sf"/>
</dbReference>
<keyword evidence="2" id="KW-1185">Reference proteome</keyword>
<dbReference type="Gene3D" id="2.30.320.10">
    <property type="entry name" value="YwqG-like"/>
    <property type="match status" value="1"/>
</dbReference>
<dbReference type="STRING" id="157687.HMPREF3180_00876"/>
<dbReference type="PATRIC" id="fig|157687.3.peg.875"/>